<reference evidence="1" key="1">
    <citation type="thesis" date="2021" institute="BYU ScholarsArchive" country="Provo, UT, USA">
        <title>Applications of and Algorithms for Genome Assembly and Genomic Analyses with an Emphasis on Marine Teleosts.</title>
        <authorList>
            <person name="Pickett B.D."/>
        </authorList>
    </citation>
    <scope>NUCLEOTIDE SEQUENCE</scope>
    <source>
        <strain evidence="1">HI-2016</strain>
    </source>
</reference>
<comment type="caution">
    <text evidence="1">The sequence shown here is derived from an EMBL/GenBank/DDBJ whole genome shotgun (WGS) entry which is preliminary data.</text>
</comment>
<gene>
    <name evidence="1" type="ORF">JZ751_015142</name>
</gene>
<accession>A0A8T2NTS2</accession>
<keyword evidence="2" id="KW-1185">Reference proteome</keyword>
<proteinExistence type="predicted"/>
<dbReference type="Proteomes" id="UP000824540">
    <property type="component" value="Unassembled WGS sequence"/>
</dbReference>
<evidence type="ECO:0000313" key="1">
    <source>
        <dbReference type="EMBL" id="KAG9342926.1"/>
    </source>
</evidence>
<name>A0A8T2NTS2_9TELE</name>
<organism evidence="1 2">
    <name type="scientific">Albula glossodonta</name>
    <name type="common">roundjaw bonefish</name>
    <dbReference type="NCBI Taxonomy" id="121402"/>
    <lineage>
        <taxon>Eukaryota</taxon>
        <taxon>Metazoa</taxon>
        <taxon>Chordata</taxon>
        <taxon>Craniata</taxon>
        <taxon>Vertebrata</taxon>
        <taxon>Euteleostomi</taxon>
        <taxon>Actinopterygii</taxon>
        <taxon>Neopterygii</taxon>
        <taxon>Teleostei</taxon>
        <taxon>Albuliformes</taxon>
        <taxon>Albulidae</taxon>
        <taxon>Albula</taxon>
    </lineage>
</organism>
<dbReference type="AlphaFoldDB" id="A0A8T2NTS2"/>
<evidence type="ECO:0000313" key="2">
    <source>
        <dbReference type="Proteomes" id="UP000824540"/>
    </source>
</evidence>
<dbReference type="EMBL" id="JAFBMS010000025">
    <property type="protein sequence ID" value="KAG9342926.1"/>
    <property type="molecule type" value="Genomic_DNA"/>
</dbReference>
<sequence length="99" mass="10661">MAARLWITTSVDQLTKQEVKSKQRRITPKPCSLRKASIASPLFGLLVGGWEQVEGVDSSSVSAPGRRDICEGSSHPEDGASIAVWPRFGTEHEATRVGG</sequence>
<protein>
    <submittedName>
        <fullName evidence="1">Uncharacterized protein</fullName>
    </submittedName>
</protein>